<comment type="caution">
    <text evidence="7">The sequence shown here is derived from an EMBL/GenBank/DDBJ whole genome shotgun (WGS) entry which is preliminary data.</text>
</comment>
<accession>A0A1G1Z8U3</accession>
<evidence type="ECO:0000313" key="8">
    <source>
        <dbReference type="Proteomes" id="UP000176571"/>
    </source>
</evidence>
<organism evidence="7 8">
    <name type="scientific">Candidatus Colwellbacteria bacterium RIFCSPLOWO2_12_FULL_43_11</name>
    <dbReference type="NCBI Taxonomy" id="1797693"/>
    <lineage>
        <taxon>Bacteria</taxon>
        <taxon>Candidatus Colwelliibacteriota</taxon>
    </lineage>
</organism>
<evidence type="ECO:0000256" key="5">
    <source>
        <dbReference type="HAMAP-Rule" id="MF_01080"/>
    </source>
</evidence>
<feature type="active site" description="Nucleophile" evidence="5">
    <location>
        <position position="46"/>
    </location>
</feature>
<keyword evidence="4 5" id="KW-0413">Isomerase</keyword>
<protein>
    <recommendedName>
        <fullName evidence="5">tRNA pseudouridine synthase B</fullName>
        <ecNumber evidence="5">5.4.99.25</ecNumber>
    </recommendedName>
    <alternativeName>
        <fullName evidence="5">tRNA pseudouridine(55) synthase</fullName>
        <shortName evidence="5">Psi55 synthase</shortName>
    </alternativeName>
    <alternativeName>
        <fullName evidence="5">tRNA pseudouridylate synthase</fullName>
    </alternativeName>
    <alternativeName>
        <fullName evidence="5">tRNA-uridine isomerase</fullName>
    </alternativeName>
</protein>
<dbReference type="SUPFAM" id="SSF55120">
    <property type="entry name" value="Pseudouridine synthase"/>
    <property type="match status" value="1"/>
</dbReference>
<dbReference type="EMBL" id="MHJB01000021">
    <property type="protein sequence ID" value="OGY61073.1"/>
    <property type="molecule type" value="Genomic_DNA"/>
</dbReference>
<dbReference type="NCBIfam" id="TIGR00431">
    <property type="entry name" value="TruB"/>
    <property type="match status" value="1"/>
</dbReference>
<dbReference type="GO" id="GO:0031119">
    <property type="term" value="P:tRNA pseudouridine synthesis"/>
    <property type="evidence" value="ECO:0007669"/>
    <property type="project" value="UniProtKB-UniRule"/>
</dbReference>
<keyword evidence="3 5" id="KW-0819">tRNA processing</keyword>
<dbReference type="STRING" id="1797693.A3F99_00670"/>
<evidence type="ECO:0000313" key="7">
    <source>
        <dbReference type="EMBL" id="OGY61073.1"/>
    </source>
</evidence>
<gene>
    <name evidence="5" type="primary">truB</name>
    <name evidence="7" type="ORF">A3F99_00670</name>
</gene>
<evidence type="ECO:0000259" key="6">
    <source>
        <dbReference type="Pfam" id="PF01509"/>
    </source>
</evidence>
<dbReference type="Gene3D" id="3.30.2350.10">
    <property type="entry name" value="Pseudouridine synthase"/>
    <property type="match status" value="1"/>
</dbReference>
<dbReference type="GO" id="GO:0003723">
    <property type="term" value="F:RNA binding"/>
    <property type="evidence" value="ECO:0007669"/>
    <property type="project" value="InterPro"/>
</dbReference>
<dbReference type="PANTHER" id="PTHR13767">
    <property type="entry name" value="TRNA-PSEUDOURIDINE SYNTHASE"/>
    <property type="match status" value="1"/>
</dbReference>
<dbReference type="EC" id="5.4.99.25" evidence="5"/>
<dbReference type="InterPro" id="IPR020103">
    <property type="entry name" value="PsdUridine_synth_cat_dom_sf"/>
</dbReference>
<dbReference type="PANTHER" id="PTHR13767:SF2">
    <property type="entry name" value="PSEUDOURIDYLATE SYNTHASE TRUB1"/>
    <property type="match status" value="1"/>
</dbReference>
<dbReference type="Proteomes" id="UP000176571">
    <property type="component" value="Unassembled WGS sequence"/>
</dbReference>
<proteinExistence type="inferred from homology"/>
<evidence type="ECO:0000256" key="3">
    <source>
        <dbReference type="ARBA" id="ARBA00022694"/>
    </source>
</evidence>
<dbReference type="InterPro" id="IPR002501">
    <property type="entry name" value="PsdUridine_synth_N"/>
</dbReference>
<comment type="catalytic activity">
    <reaction evidence="1 5">
        <text>uridine(55) in tRNA = pseudouridine(55) in tRNA</text>
        <dbReference type="Rhea" id="RHEA:42532"/>
        <dbReference type="Rhea" id="RHEA-COMP:10101"/>
        <dbReference type="Rhea" id="RHEA-COMP:10102"/>
        <dbReference type="ChEBI" id="CHEBI:65314"/>
        <dbReference type="ChEBI" id="CHEBI:65315"/>
        <dbReference type="EC" id="5.4.99.25"/>
    </reaction>
</comment>
<dbReference type="InterPro" id="IPR014780">
    <property type="entry name" value="tRNA_psdUridine_synth_TruB"/>
</dbReference>
<name>A0A1G1Z8U3_9BACT</name>
<feature type="domain" description="Pseudouridine synthase II N-terminal" evidence="6">
    <location>
        <begin position="31"/>
        <end position="183"/>
    </location>
</feature>
<dbReference type="HAMAP" id="MF_01080">
    <property type="entry name" value="TruB_bact"/>
    <property type="match status" value="1"/>
</dbReference>
<dbReference type="AlphaFoldDB" id="A0A1G1Z8U3"/>
<evidence type="ECO:0000256" key="1">
    <source>
        <dbReference type="ARBA" id="ARBA00000385"/>
    </source>
</evidence>
<dbReference type="Pfam" id="PF01509">
    <property type="entry name" value="TruB_N"/>
    <property type="match status" value="1"/>
</dbReference>
<sequence>MKIKKKVEDKEIVLIDKPKGPTSFDMVSRLRRKLGIRKIGHAGTLDPLASGLLILGVGKGTKKLADLIKLPKTYEAEILLGVSTDTGDLEGKVLKEQEIETLDIKEVKRVIKGLVGKLLLKVPAYSAIKVKGERLYKIAREGRTVDLPEKEMEVTKAVFKSCLKSEKHYVLKVVLDVKSGTYVRSLAEEIGRRLSVPATLKNLKRTKIGKFNLKDAEKIS</sequence>
<evidence type="ECO:0000256" key="2">
    <source>
        <dbReference type="ARBA" id="ARBA00005642"/>
    </source>
</evidence>
<comment type="similarity">
    <text evidence="2 5">Belongs to the pseudouridine synthase TruB family. Type 1 subfamily.</text>
</comment>
<dbReference type="GO" id="GO:0160148">
    <property type="term" value="F:tRNA pseudouridine(55) synthase activity"/>
    <property type="evidence" value="ECO:0007669"/>
    <property type="project" value="UniProtKB-EC"/>
</dbReference>
<evidence type="ECO:0000256" key="4">
    <source>
        <dbReference type="ARBA" id="ARBA00023235"/>
    </source>
</evidence>
<reference evidence="7 8" key="1">
    <citation type="journal article" date="2016" name="Nat. Commun.">
        <title>Thousands of microbial genomes shed light on interconnected biogeochemical processes in an aquifer system.</title>
        <authorList>
            <person name="Anantharaman K."/>
            <person name="Brown C.T."/>
            <person name="Hug L.A."/>
            <person name="Sharon I."/>
            <person name="Castelle C.J."/>
            <person name="Probst A.J."/>
            <person name="Thomas B.C."/>
            <person name="Singh A."/>
            <person name="Wilkins M.J."/>
            <person name="Karaoz U."/>
            <person name="Brodie E.L."/>
            <person name="Williams K.H."/>
            <person name="Hubbard S.S."/>
            <person name="Banfield J.F."/>
        </authorList>
    </citation>
    <scope>NUCLEOTIDE SEQUENCE [LARGE SCALE GENOMIC DNA]</scope>
</reference>
<dbReference type="GO" id="GO:1990481">
    <property type="term" value="P:mRNA pseudouridine synthesis"/>
    <property type="evidence" value="ECO:0007669"/>
    <property type="project" value="TreeGrafter"/>
</dbReference>
<comment type="function">
    <text evidence="5">Responsible for synthesis of pseudouridine from uracil-55 in the psi GC loop of transfer RNAs.</text>
</comment>